<dbReference type="Proteomes" id="UP000189004">
    <property type="component" value="Unassembled WGS sequence"/>
</dbReference>
<organism evidence="1 2">
    <name type="scientific">Nocardiopsis sinuspersici</name>
    <dbReference type="NCBI Taxonomy" id="501010"/>
    <lineage>
        <taxon>Bacteria</taxon>
        <taxon>Bacillati</taxon>
        <taxon>Actinomycetota</taxon>
        <taxon>Actinomycetes</taxon>
        <taxon>Streptosporangiales</taxon>
        <taxon>Nocardiopsidaceae</taxon>
        <taxon>Nocardiopsis</taxon>
    </lineage>
</organism>
<sequence>MVDGRFDVSPAPKPVHTRASHRLGFHLGTDLPFPLRLMPHWLTASDPWRRHIGGEPESEGAQATQR</sequence>
<accession>A0A1V3C861</accession>
<comment type="caution">
    <text evidence="1">The sequence shown here is derived from an EMBL/GenBank/DDBJ whole genome shotgun (WGS) entry which is preliminary data.</text>
</comment>
<evidence type="ECO:0000313" key="1">
    <source>
        <dbReference type="EMBL" id="OOC56679.1"/>
    </source>
</evidence>
<protein>
    <submittedName>
        <fullName evidence="1">Uncharacterized protein</fullName>
    </submittedName>
</protein>
<name>A0A1V3C861_9ACTN</name>
<keyword evidence="2" id="KW-1185">Reference proteome</keyword>
<gene>
    <name evidence="1" type="ORF">NOSIN_24945</name>
</gene>
<dbReference type="EMBL" id="MCOK01000001">
    <property type="protein sequence ID" value="OOC56679.1"/>
    <property type="molecule type" value="Genomic_DNA"/>
</dbReference>
<reference evidence="2" key="1">
    <citation type="submission" date="2016-08" db="EMBL/GenBank/DDBJ databases">
        <authorList>
            <person name="Tokovenko B."/>
            <person name="Kalinowski J."/>
        </authorList>
    </citation>
    <scope>NUCLEOTIDE SEQUENCE [LARGE SCALE GENOMIC DNA]</scope>
    <source>
        <strain evidence="2">UTMC102</strain>
    </source>
</reference>
<dbReference type="AlphaFoldDB" id="A0A1V3C861"/>
<proteinExistence type="predicted"/>
<evidence type="ECO:0000313" key="2">
    <source>
        <dbReference type="Proteomes" id="UP000189004"/>
    </source>
</evidence>